<dbReference type="InterPro" id="IPR004477">
    <property type="entry name" value="ComEC_N"/>
</dbReference>
<keyword evidence="4 6" id="KW-1133">Transmembrane helix</keyword>
<dbReference type="InterPro" id="IPR001279">
    <property type="entry name" value="Metallo-B-lactamas"/>
</dbReference>
<feature type="transmembrane region" description="Helical" evidence="6">
    <location>
        <begin position="396"/>
        <end position="416"/>
    </location>
</feature>
<dbReference type="GO" id="GO:0030420">
    <property type="term" value="P:establishment of competence for transformation"/>
    <property type="evidence" value="ECO:0007669"/>
    <property type="project" value="InterPro"/>
</dbReference>
<feature type="domain" description="Metallo-beta-lactamase" evidence="7">
    <location>
        <begin position="555"/>
        <end position="757"/>
    </location>
</feature>
<evidence type="ECO:0000256" key="6">
    <source>
        <dbReference type="SAM" id="Phobius"/>
    </source>
</evidence>
<dbReference type="AlphaFoldDB" id="A0A173WEA0"/>
<keyword evidence="2" id="KW-1003">Cell membrane</keyword>
<keyword evidence="3 6" id="KW-0812">Transmembrane</keyword>
<dbReference type="Pfam" id="PF03772">
    <property type="entry name" value="Competence"/>
    <property type="match status" value="1"/>
</dbReference>
<feature type="transmembrane region" description="Helical" evidence="6">
    <location>
        <begin position="482"/>
        <end position="504"/>
    </location>
</feature>
<feature type="transmembrane region" description="Helical" evidence="6">
    <location>
        <begin position="264"/>
        <end position="287"/>
    </location>
</feature>
<keyword evidence="9" id="KW-1185">Reference proteome</keyword>
<dbReference type="STRING" id="187979.ERS852385_00192"/>
<evidence type="ECO:0000313" key="8">
    <source>
        <dbReference type="EMBL" id="CUN37286.1"/>
    </source>
</evidence>
<evidence type="ECO:0000256" key="4">
    <source>
        <dbReference type="ARBA" id="ARBA00022989"/>
    </source>
</evidence>
<accession>A0A173WEA0</accession>
<evidence type="ECO:0000256" key="3">
    <source>
        <dbReference type="ARBA" id="ARBA00022692"/>
    </source>
</evidence>
<feature type="transmembrane region" description="Helical" evidence="6">
    <location>
        <begin position="31"/>
        <end position="51"/>
    </location>
</feature>
<dbReference type="OrthoDB" id="9761531at2"/>
<dbReference type="SUPFAM" id="SSF56281">
    <property type="entry name" value="Metallo-hydrolase/oxidoreductase"/>
    <property type="match status" value="1"/>
</dbReference>
<dbReference type="InterPro" id="IPR025405">
    <property type="entry name" value="DUF4131"/>
</dbReference>
<feature type="transmembrane region" description="Helical" evidence="6">
    <location>
        <begin position="317"/>
        <end position="334"/>
    </location>
</feature>
<feature type="transmembrane region" description="Helical" evidence="6">
    <location>
        <begin position="428"/>
        <end position="450"/>
    </location>
</feature>
<feature type="transmembrane region" description="Helical" evidence="6">
    <location>
        <begin position="524"/>
        <end position="541"/>
    </location>
</feature>
<organism evidence="8 9">
    <name type="scientific">Mitsuokella jalaludinii</name>
    <dbReference type="NCBI Taxonomy" id="187979"/>
    <lineage>
        <taxon>Bacteria</taxon>
        <taxon>Bacillati</taxon>
        <taxon>Bacillota</taxon>
        <taxon>Negativicutes</taxon>
        <taxon>Selenomonadales</taxon>
        <taxon>Selenomonadaceae</taxon>
        <taxon>Mitsuokella</taxon>
    </lineage>
</organism>
<dbReference type="GO" id="GO:0005886">
    <property type="term" value="C:plasma membrane"/>
    <property type="evidence" value="ECO:0007669"/>
    <property type="project" value="UniProtKB-SubCell"/>
</dbReference>
<dbReference type="InterPro" id="IPR052159">
    <property type="entry name" value="Competence_DNA_uptake"/>
</dbReference>
<dbReference type="Pfam" id="PF13567">
    <property type="entry name" value="DUF4131"/>
    <property type="match status" value="1"/>
</dbReference>
<dbReference type="PANTHER" id="PTHR30619">
    <property type="entry name" value="DNA INTERNALIZATION/COMPETENCE PROTEIN COMEC/REC2"/>
    <property type="match status" value="1"/>
</dbReference>
<dbReference type="InterPro" id="IPR035681">
    <property type="entry name" value="ComA-like_MBL"/>
</dbReference>
<dbReference type="Pfam" id="PF00753">
    <property type="entry name" value="Lactamase_B"/>
    <property type="match status" value="1"/>
</dbReference>
<feature type="transmembrane region" description="Helical" evidence="6">
    <location>
        <begin position="365"/>
        <end position="384"/>
    </location>
</feature>
<dbReference type="EMBL" id="CYYU01000001">
    <property type="protein sequence ID" value="CUN37286.1"/>
    <property type="molecule type" value="Genomic_DNA"/>
</dbReference>
<dbReference type="eggNOG" id="COG0658">
    <property type="taxonomic scope" value="Bacteria"/>
</dbReference>
<evidence type="ECO:0000256" key="1">
    <source>
        <dbReference type="ARBA" id="ARBA00004651"/>
    </source>
</evidence>
<gene>
    <name evidence="8" type="ORF">ERS852385_00192</name>
</gene>
<evidence type="ECO:0000313" key="9">
    <source>
        <dbReference type="Proteomes" id="UP000095546"/>
    </source>
</evidence>
<evidence type="ECO:0000259" key="7">
    <source>
        <dbReference type="SMART" id="SM00849"/>
    </source>
</evidence>
<dbReference type="eggNOG" id="COG2333">
    <property type="taxonomic scope" value="Bacteria"/>
</dbReference>
<sequence>MKTGQYPVLFLAAVLLVLALGIELSLAQSFSIRWGGAALAALLLASLLLLWRGNRLCAIMVLLLFFALGIVRLQAALFLPPADISYFAGAGAEVKVSGTIDDEPRWTPAVLPDGSRIYKVRYLVAVKQVRRPGGDWQKAAGKCYLYARAPVMPDKVARIGDAVTAAGRVRLPRGYQNPGQLDTALLLRSDGITASVVAGKGGAKTEAREGHAFRRFIAGIREHYRTGMERAMPKEDAAAVFAMLFGGYQGLSEDLVADFQATGIVHILSVSGSHISLIAAVMAWLAAALRLPRAVSAALVLSCIALYSILAGCVPPVIRSAIMGGLAFLALALGRERESRCVLLLTGIFMLLWNPLLLFHISFELSYLATAGLLFLAPVFRAWLRARGMPDVLAMGLAITLSAQLATLPVLAWYFGQVSLSALLANLLVVPILELIIILGLFAGLVAFLLPLLGHVVFASTSLLLGLAAELAHVLASLPGGIFYLPAMRWPAVVLYYFALGTLLLTEEQREWLRTRLASWRRPAFALFLALAAAVAVYRAVTPERLAVHFLDVGQGDAALVVTPKGRALLFDTGGTRDGSFDIGARVDVPYLLHHGIREVEAVFLTHAHEDHAQGCGAILKKMPVGHVYTAGEGTAAYARSMGIGDADPLLQKFSRAQEGDALTVDGVKVEVLFAPLAPEGGGTGNEVSNVYRVSYGRAQFLFTGDLVKEQEAKLLETGKDVRAAVLKAGHHGSATSSSLAFLQAVKPRYGVFCVGFENSFGHPKEEVLRRYEQQGIEILRTDRAGAIVFETDGEKMWVRTHVKQS</sequence>
<feature type="transmembrane region" description="Helical" evidence="6">
    <location>
        <begin position="341"/>
        <end position="359"/>
    </location>
</feature>
<reference evidence="8 9" key="1">
    <citation type="submission" date="2015-09" db="EMBL/GenBank/DDBJ databases">
        <authorList>
            <consortium name="Pathogen Informatics"/>
        </authorList>
    </citation>
    <scope>NUCLEOTIDE SEQUENCE [LARGE SCALE GENOMIC DNA]</scope>
    <source>
        <strain evidence="8 9">2789STDY5608828</strain>
    </source>
</reference>
<proteinExistence type="predicted"/>
<feature type="transmembrane region" description="Helical" evidence="6">
    <location>
        <begin position="58"/>
        <end position="79"/>
    </location>
</feature>
<comment type="subcellular location">
    <subcellularLocation>
        <location evidence="1">Cell membrane</location>
        <topology evidence="1">Multi-pass membrane protein</topology>
    </subcellularLocation>
</comment>
<dbReference type="NCBIfam" id="TIGR00361">
    <property type="entry name" value="ComEC_Rec2"/>
    <property type="match status" value="1"/>
</dbReference>
<dbReference type="NCBIfam" id="TIGR00360">
    <property type="entry name" value="ComEC_N-term"/>
    <property type="match status" value="1"/>
</dbReference>
<dbReference type="RefSeq" id="WP_055159980.1">
    <property type="nucleotide sequence ID" value="NZ_CABIWZ010000001.1"/>
</dbReference>
<dbReference type="PANTHER" id="PTHR30619:SF1">
    <property type="entry name" value="RECOMBINATION PROTEIN 2"/>
    <property type="match status" value="1"/>
</dbReference>
<dbReference type="CDD" id="cd07731">
    <property type="entry name" value="ComA-like_MBL-fold"/>
    <property type="match status" value="1"/>
</dbReference>
<dbReference type="InterPro" id="IPR004797">
    <property type="entry name" value="Competence_ComEC/Rec2"/>
</dbReference>
<protein>
    <submittedName>
        <fullName evidence="8">ComEC family competence protein</fullName>
    </submittedName>
</protein>
<evidence type="ECO:0000256" key="5">
    <source>
        <dbReference type="ARBA" id="ARBA00023136"/>
    </source>
</evidence>
<dbReference type="SMART" id="SM00849">
    <property type="entry name" value="Lactamase_B"/>
    <property type="match status" value="1"/>
</dbReference>
<name>A0A173WEA0_9FIRM</name>
<dbReference type="Proteomes" id="UP000095546">
    <property type="component" value="Unassembled WGS sequence"/>
</dbReference>
<dbReference type="Gene3D" id="3.60.15.10">
    <property type="entry name" value="Ribonuclease Z/Hydroxyacylglutathione hydrolase-like"/>
    <property type="match status" value="1"/>
</dbReference>
<evidence type="ECO:0000256" key="2">
    <source>
        <dbReference type="ARBA" id="ARBA00022475"/>
    </source>
</evidence>
<keyword evidence="5 6" id="KW-0472">Membrane</keyword>
<feature type="transmembrane region" description="Helical" evidence="6">
    <location>
        <begin position="294"/>
        <end position="311"/>
    </location>
</feature>
<feature type="transmembrane region" description="Helical" evidence="6">
    <location>
        <begin position="457"/>
        <end position="476"/>
    </location>
</feature>
<dbReference type="InterPro" id="IPR036866">
    <property type="entry name" value="RibonucZ/Hydroxyglut_hydro"/>
</dbReference>